<keyword evidence="2" id="KW-1185">Reference proteome</keyword>
<evidence type="ECO:0000313" key="2">
    <source>
        <dbReference type="Proteomes" id="UP001341840"/>
    </source>
</evidence>
<evidence type="ECO:0000313" key="1">
    <source>
        <dbReference type="EMBL" id="MED6173639.1"/>
    </source>
</evidence>
<reference evidence="1 2" key="1">
    <citation type="journal article" date="2023" name="Plants (Basel)">
        <title>Bridging the Gap: Combining Genomics and Transcriptomics Approaches to Understand Stylosanthes scabra, an Orphan Legume from the Brazilian Caatinga.</title>
        <authorList>
            <person name="Ferreira-Neto J.R.C."/>
            <person name="da Silva M.D."/>
            <person name="Binneck E."/>
            <person name="de Melo N.F."/>
            <person name="da Silva R.H."/>
            <person name="de Melo A.L.T.M."/>
            <person name="Pandolfi V."/>
            <person name="Bustamante F.O."/>
            <person name="Brasileiro-Vidal A.C."/>
            <person name="Benko-Iseppon A.M."/>
        </authorList>
    </citation>
    <scope>NUCLEOTIDE SEQUENCE [LARGE SCALE GENOMIC DNA]</scope>
    <source>
        <tissue evidence="1">Leaves</tissue>
    </source>
</reference>
<gene>
    <name evidence="1" type="ORF">PIB30_061561</name>
</gene>
<dbReference type="EMBL" id="JASCZI010151594">
    <property type="protein sequence ID" value="MED6173639.1"/>
    <property type="molecule type" value="Genomic_DNA"/>
</dbReference>
<dbReference type="Proteomes" id="UP001341840">
    <property type="component" value="Unassembled WGS sequence"/>
</dbReference>
<comment type="caution">
    <text evidence="1">The sequence shown here is derived from an EMBL/GenBank/DDBJ whole genome shotgun (WGS) entry which is preliminary data.</text>
</comment>
<protein>
    <submittedName>
        <fullName evidence="1">Uncharacterized protein</fullName>
    </submittedName>
</protein>
<name>A0ABU6VKL5_9FABA</name>
<organism evidence="1 2">
    <name type="scientific">Stylosanthes scabra</name>
    <dbReference type="NCBI Taxonomy" id="79078"/>
    <lineage>
        <taxon>Eukaryota</taxon>
        <taxon>Viridiplantae</taxon>
        <taxon>Streptophyta</taxon>
        <taxon>Embryophyta</taxon>
        <taxon>Tracheophyta</taxon>
        <taxon>Spermatophyta</taxon>
        <taxon>Magnoliopsida</taxon>
        <taxon>eudicotyledons</taxon>
        <taxon>Gunneridae</taxon>
        <taxon>Pentapetalae</taxon>
        <taxon>rosids</taxon>
        <taxon>fabids</taxon>
        <taxon>Fabales</taxon>
        <taxon>Fabaceae</taxon>
        <taxon>Papilionoideae</taxon>
        <taxon>50 kb inversion clade</taxon>
        <taxon>dalbergioids sensu lato</taxon>
        <taxon>Dalbergieae</taxon>
        <taxon>Pterocarpus clade</taxon>
        <taxon>Stylosanthes</taxon>
    </lineage>
</organism>
<sequence>MILQDRKGERLHAVLPKSQIDEDELFDVVAMVVGKKDPKEMLTKHGKELKRLVIVLEDIEKSQGFALKAEYGKSLGKL</sequence>
<proteinExistence type="predicted"/>
<accession>A0ABU6VKL5</accession>